<name>A0A2H3ITF9_WOLCO</name>
<dbReference type="Pfam" id="PF08284">
    <property type="entry name" value="RVP_2"/>
    <property type="match status" value="1"/>
</dbReference>
<feature type="non-terminal residue" evidence="1">
    <location>
        <position position="1"/>
    </location>
</feature>
<dbReference type="STRING" id="742152.A0A2H3ITF9"/>
<dbReference type="OMA" id="INSGCTA"/>
<protein>
    <recommendedName>
        <fullName evidence="3">Peptidase A2 domain-containing protein</fullName>
    </recommendedName>
</protein>
<keyword evidence="2" id="KW-1185">Reference proteome</keyword>
<dbReference type="Gene3D" id="2.40.70.10">
    <property type="entry name" value="Acid Proteases"/>
    <property type="match status" value="1"/>
</dbReference>
<accession>A0A2H3ITF9</accession>
<evidence type="ECO:0000313" key="2">
    <source>
        <dbReference type="Proteomes" id="UP000218811"/>
    </source>
</evidence>
<proteinExistence type="predicted"/>
<dbReference type="CDD" id="cd00303">
    <property type="entry name" value="retropepsin_like"/>
    <property type="match status" value="1"/>
</dbReference>
<dbReference type="OrthoDB" id="1750432at2759"/>
<evidence type="ECO:0008006" key="3">
    <source>
        <dbReference type="Google" id="ProtNLM"/>
    </source>
</evidence>
<dbReference type="AlphaFoldDB" id="A0A2H3ITF9"/>
<dbReference type="EMBL" id="KB467831">
    <property type="protein sequence ID" value="PCH33276.1"/>
    <property type="molecule type" value="Genomic_DNA"/>
</dbReference>
<evidence type="ECO:0000313" key="1">
    <source>
        <dbReference type="EMBL" id="PCH33276.1"/>
    </source>
</evidence>
<organism evidence="1 2">
    <name type="scientific">Wolfiporia cocos (strain MD-104)</name>
    <name type="common">Brown rot fungus</name>
    <dbReference type="NCBI Taxonomy" id="742152"/>
    <lineage>
        <taxon>Eukaryota</taxon>
        <taxon>Fungi</taxon>
        <taxon>Dikarya</taxon>
        <taxon>Basidiomycota</taxon>
        <taxon>Agaricomycotina</taxon>
        <taxon>Agaricomycetes</taxon>
        <taxon>Polyporales</taxon>
        <taxon>Phaeolaceae</taxon>
        <taxon>Wolfiporia</taxon>
    </lineage>
</organism>
<dbReference type="Proteomes" id="UP000218811">
    <property type="component" value="Unassembled WGS sequence"/>
</dbReference>
<dbReference type="InterPro" id="IPR021109">
    <property type="entry name" value="Peptidase_aspartic_dom_sf"/>
</dbReference>
<sequence>EQWKDALVIKDHYLGLVTVMPTLGLDNPMLDLVNAYAKAIRHHFWKSGSFWGDLEGVLTFLFNASGIEELTGSLELNHANPTAVVCDSFPAVQCNTGTSRDFKHLIPEPIVVVVHINGHPIRALMDSGSLADFISAKLVHQLGVKSFELAKPLPIHLAVQGSRTKINSGCTAEIAYQDIREK</sequence>
<reference evidence="1 2" key="1">
    <citation type="journal article" date="2012" name="Science">
        <title>The Paleozoic origin of enzymatic lignin decomposition reconstructed from 31 fungal genomes.</title>
        <authorList>
            <person name="Floudas D."/>
            <person name="Binder M."/>
            <person name="Riley R."/>
            <person name="Barry K."/>
            <person name="Blanchette R.A."/>
            <person name="Henrissat B."/>
            <person name="Martinez A.T."/>
            <person name="Otillar R."/>
            <person name="Spatafora J.W."/>
            <person name="Yadav J.S."/>
            <person name="Aerts A."/>
            <person name="Benoit I."/>
            <person name="Boyd A."/>
            <person name="Carlson A."/>
            <person name="Copeland A."/>
            <person name="Coutinho P.M."/>
            <person name="de Vries R.P."/>
            <person name="Ferreira P."/>
            <person name="Findley K."/>
            <person name="Foster B."/>
            <person name="Gaskell J."/>
            <person name="Glotzer D."/>
            <person name="Gorecki P."/>
            <person name="Heitman J."/>
            <person name="Hesse C."/>
            <person name="Hori C."/>
            <person name="Igarashi K."/>
            <person name="Jurgens J.A."/>
            <person name="Kallen N."/>
            <person name="Kersten P."/>
            <person name="Kohler A."/>
            <person name="Kuees U."/>
            <person name="Kumar T.K.A."/>
            <person name="Kuo A."/>
            <person name="LaButti K."/>
            <person name="Larrondo L.F."/>
            <person name="Lindquist E."/>
            <person name="Ling A."/>
            <person name="Lombard V."/>
            <person name="Lucas S."/>
            <person name="Lundell T."/>
            <person name="Martin R."/>
            <person name="McLaughlin D.J."/>
            <person name="Morgenstern I."/>
            <person name="Morin E."/>
            <person name="Murat C."/>
            <person name="Nagy L.G."/>
            <person name="Nolan M."/>
            <person name="Ohm R.A."/>
            <person name="Patyshakuliyeva A."/>
            <person name="Rokas A."/>
            <person name="Ruiz-Duenas F.J."/>
            <person name="Sabat G."/>
            <person name="Salamov A."/>
            <person name="Samejima M."/>
            <person name="Schmutz J."/>
            <person name="Slot J.C."/>
            <person name="St John F."/>
            <person name="Stenlid J."/>
            <person name="Sun H."/>
            <person name="Sun S."/>
            <person name="Syed K."/>
            <person name="Tsang A."/>
            <person name="Wiebenga A."/>
            <person name="Young D."/>
            <person name="Pisabarro A."/>
            <person name="Eastwood D.C."/>
            <person name="Martin F."/>
            <person name="Cullen D."/>
            <person name="Grigoriev I.V."/>
            <person name="Hibbett D.S."/>
        </authorList>
    </citation>
    <scope>NUCLEOTIDE SEQUENCE [LARGE SCALE GENOMIC DNA]</scope>
    <source>
        <strain evidence="1 2">MD-104</strain>
    </source>
</reference>
<gene>
    <name evidence="1" type="ORF">WOLCODRAFT_61441</name>
</gene>